<dbReference type="InterPro" id="IPR002068">
    <property type="entry name" value="A-crystallin/Hsp20_dom"/>
</dbReference>
<dbReference type="PRINTS" id="PR00299">
    <property type="entry name" value="ACRYSTALLIN"/>
</dbReference>
<evidence type="ECO:0000256" key="1">
    <source>
        <dbReference type="ARBA" id="ARBA00023016"/>
    </source>
</evidence>
<dbReference type="PROSITE" id="PS01031">
    <property type="entry name" value="SHSP"/>
    <property type="match status" value="1"/>
</dbReference>
<dbReference type="EMBL" id="MG265922">
    <property type="protein sequence ID" value="AXU24978.1"/>
    <property type="molecule type" value="mRNA"/>
</dbReference>
<dbReference type="InterPro" id="IPR001436">
    <property type="entry name" value="Alpha-crystallin/sHSP_animal"/>
</dbReference>
<evidence type="ECO:0000256" key="4">
    <source>
        <dbReference type="SAM" id="MobiDB-lite"/>
    </source>
</evidence>
<evidence type="ECO:0000256" key="3">
    <source>
        <dbReference type="RuleBase" id="RU003616"/>
    </source>
</evidence>
<proteinExistence type="evidence at transcript level"/>
<dbReference type="GO" id="GO:0005737">
    <property type="term" value="C:cytoplasm"/>
    <property type="evidence" value="ECO:0007669"/>
    <property type="project" value="TreeGrafter"/>
</dbReference>
<dbReference type="GO" id="GO:0042026">
    <property type="term" value="P:protein refolding"/>
    <property type="evidence" value="ECO:0007669"/>
    <property type="project" value="TreeGrafter"/>
</dbReference>
<dbReference type="PANTHER" id="PTHR45640">
    <property type="entry name" value="HEAT SHOCK PROTEIN HSP-12.2-RELATED"/>
    <property type="match status" value="1"/>
</dbReference>
<keyword evidence="1 6" id="KW-0346">Stress response</keyword>
<feature type="compositionally biased region" description="Acidic residues" evidence="4">
    <location>
        <begin position="196"/>
        <end position="207"/>
    </location>
</feature>
<dbReference type="PANTHER" id="PTHR45640:SF13">
    <property type="entry name" value="HEAT SHOCK PROTEIN 22-RELATED"/>
    <property type="match status" value="1"/>
</dbReference>
<accession>A0A346THP5</accession>
<protein>
    <submittedName>
        <fullName evidence="6">Heat shock protein 20-5</fullName>
    </submittedName>
</protein>
<organism evidence="6">
    <name type="scientific">Tytthus chinensis</name>
    <dbReference type="NCBI Taxonomy" id="981288"/>
    <lineage>
        <taxon>Eukaryota</taxon>
        <taxon>Metazoa</taxon>
        <taxon>Ecdysozoa</taxon>
        <taxon>Arthropoda</taxon>
        <taxon>Hexapoda</taxon>
        <taxon>Insecta</taxon>
        <taxon>Pterygota</taxon>
        <taxon>Neoptera</taxon>
        <taxon>Paraneoptera</taxon>
        <taxon>Hemiptera</taxon>
        <taxon>Heteroptera</taxon>
        <taxon>Panheteroptera</taxon>
        <taxon>Cimicomorpha</taxon>
        <taxon>Miridae</taxon>
        <taxon>Leucophoropterini</taxon>
        <taxon>Tytthus</taxon>
    </lineage>
</organism>
<sequence>MSFWNSLLNEIAEDLNTLNRPTRYLLGDLHDQHFGLGLGPSDFPTNRVPHLPALRAGYLRSWRNVAPPKSGISSVRADNNGFTVRLDVSHFKPDELQVQLDENGYVVVEAKHEERLDEHGLVARHFTRRYKLPESVNNDTLESCLSTDGILTITAARKTPSEALGRSIKIIQTNLPSPLPEAVTQEKKELSSVAESTDDQTESNDDQ</sequence>
<evidence type="ECO:0000313" key="6">
    <source>
        <dbReference type="EMBL" id="AXU24978.1"/>
    </source>
</evidence>
<feature type="region of interest" description="Disordered" evidence="4">
    <location>
        <begin position="175"/>
        <end position="207"/>
    </location>
</feature>
<comment type="similarity">
    <text evidence="2 3">Belongs to the small heat shock protein (HSP20) family.</text>
</comment>
<dbReference type="Pfam" id="PF00011">
    <property type="entry name" value="HSP20"/>
    <property type="match status" value="1"/>
</dbReference>
<dbReference type="GO" id="GO:0005634">
    <property type="term" value="C:nucleus"/>
    <property type="evidence" value="ECO:0007669"/>
    <property type="project" value="TreeGrafter"/>
</dbReference>
<name>A0A346THP5_9HEMI</name>
<dbReference type="GO" id="GO:0009408">
    <property type="term" value="P:response to heat"/>
    <property type="evidence" value="ECO:0007669"/>
    <property type="project" value="TreeGrafter"/>
</dbReference>
<evidence type="ECO:0000259" key="5">
    <source>
        <dbReference type="PROSITE" id="PS01031"/>
    </source>
</evidence>
<dbReference type="SUPFAM" id="SSF49764">
    <property type="entry name" value="HSP20-like chaperones"/>
    <property type="match status" value="1"/>
</dbReference>
<dbReference type="AlphaFoldDB" id="A0A346THP5"/>
<dbReference type="InterPro" id="IPR008978">
    <property type="entry name" value="HSP20-like_chaperone"/>
</dbReference>
<feature type="domain" description="SHSP" evidence="5">
    <location>
        <begin position="63"/>
        <end position="174"/>
    </location>
</feature>
<reference evidence="6" key="1">
    <citation type="submission" date="2017-10" db="EMBL/GenBank/DDBJ databases">
        <title>Expression of heat shock protein genes in two different heat tolerant mirid predators - Tytthus chinensis (Stal) and Cyrtorhinus lividipennis Reuter (Hemiptera, Miridae).</title>
        <authorList>
            <person name="Wang G.Y."/>
        </authorList>
    </citation>
    <scope>NUCLEOTIDE SEQUENCE</scope>
</reference>
<dbReference type="CDD" id="cd06526">
    <property type="entry name" value="metazoan_ACD"/>
    <property type="match status" value="1"/>
</dbReference>
<evidence type="ECO:0000256" key="2">
    <source>
        <dbReference type="PROSITE-ProRule" id="PRU00285"/>
    </source>
</evidence>
<dbReference type="Gene3D" id="2.60.40.790">
    <property type="match status" value="1"/>
</dbReference>
<dbReference type="GO" id="GO:0051082">
    <property type="term" value="F:unfolded protein binding"/>
    <property type="evidence" value="ECO:0007669"/>
    <property type="project" value="TreeGrafter"/>
</dbReference>